<evidence type="ECO:0000256" key="1">
    <source>
        <dbReference type="ARBA" id="ARBA00005495"/>
    </source>
</evidence>
<dbReference type="PANTHER" id="PTHR33337:SF40">
    <property type="entry name" value="CENP-V_GFA DOMAIN-CONTAINING PROTEIN-RELATED"/>
    <property type="match status" value="1"/>
</dbReference>
<dbReference type="Pfam" id="PF04828">
    <property type="entry name" value="GFA"/>
    <property type="match status" value="1"/>
</dbReference>
<evidence type="ECO:0000313" key="6">
    <source>
        <dbReference type="EMBL" id="TIX50309.1"/>
    </source>
</evidence>
<gene>
    <name evidence="6" type="ORF">E5222_08470</name>
</gene>
<feature type="domain" description="CENP-V/GFA" evidence="5">
    <location>
        <begin position="1"/>
        <end position="112"/>
    </location>
</feature>
<organism evidence="6 7">
    <name type="scientific">Alteraurantiacibacter aquimixticola</name>
    <dbReference type="NCBI Taxonomy" id="2489173"/>
    <lineage>
        <taxon>Bacteria</taxon>
        <taxon>Pseudomonadati</taxon>
        <taxon>Pseudomonadota</taxon>
        <taxon>Alphaproteobacteria</taxon>
        <taxon>Sphingomonadales</taxon>
        <taxon>Erythrobacteraceae</taxon>
        <taxon>Alteraurantiacibacter</taxon>
    </lineage>
</organism>
<dbReference type="OrthoDB" id="7186766at2"/>
<accession>A0A4T3EZV8</accession>
<dbReference type="EMBL" id="SSHH01000002">
    <property type="protein sequence ID" value="TIX50309.1"/>
    <property type="molecule type" value="Genomic_DNA"/>
</dbReference>
<dbReference type="RefSeq" id="WP_136693329.1">
    <property type="nucleotide sequence ID" value="NZ_SSHH01000002.1"/>
</dbReference>
<comment type="similarity">
    <text evidence="1">Belongs to the Gfa family.</text>
</comment>
<keyword evidence="7" id="KW-1185">Reference proteome</keyword>
<evidence type="ECO:0000256" key="4">
    <source>
        <dbReference type="ARBA" id="ARBA00023239"/>
    </source>
</evidence>
<evidence type="ECO:0000259" key="5">
    <source>
        <dbReference type="PROSITE" id="PS51891"/>
    </source>
</evidence>
<reference evidence="6 7" key="1">
    <citation type="submission" date="2019-04" db="EMBL/GenBank/DDBJ databases">
        <title>Altererythrobacter aquimixticola sp. nov., isolated from sediment of junction between the ocean and a freshwater spring.</title>
        <authorList>
            <person name="Yoon J.-H."/>
        </authorList>
    </citation>
    <scope>NUCLEOTIDE SEQUENCE [LARGE SCALE GENOMIC DNA]</scope>
    <source>
        <strain evidence="6 7">SSKS-13</strain>
    </source>
</reference>
<name>A0A4T3EZV8_9SPHN</name>
<sequence>MKASCQCGALVASIDDSATPYVVACHCSDCRKRSGSPFGAMAYYPAATVRFAGEIREYSRPTDAGTTYTTGFCPACGSSITGKASRMPDIVGVAVGCFDDGEAPAPARSVYEQGKFGWVELPGEMTHHPQGRDT</sequence>
<protein>
    <submittedName>
        <fullName evidence="6">Aldehyde-activating protein</fullName>
    </submittedName>
</protein>
<keyword evidence="3" id="KW-0862">Zinc</keyword>
<dbReference type="InterPro" id="IPR006913">
    <property type="entry name" value="CENP-V/GFA"/>
</dbReference>
<dbReference type="GO" id="GO:0016846">
    <property type="term" value="F:carbon-sulfur lyase activity"/>
    <property type="evidence" value="ECO:0007669"/>
    <property type="project" value="InterPro"/>
</dbReference>
<keyword evidence="4" id="KW-0456">Lyase</keyword>
<dbReference type="PANTHER" id="PTHR33337">
    <property type="entry name" value="GFA DOMAIN-CONTAINING PROTEIN"/>
    <property type="match status" value="1"/>
</dbReference>
<evidence type="ECO:0000313" key="7">
    <source>
        <dbReference type="Proteomes" id="UP000309389"/>
    </source>
</evidence>
<evidence type="ECO:0000256" key="3">
    <source>
        <dbReference type="ARBA" id="ARBA00022833"/>
    </source>
</evidence>
<keyword evidence="2" id="KW-0479">Metal-binding</keyword>
<dbReference type="GO" id="GO:0046872">
    <property type="term" value="F:metal ion binding"/>
    <property type="evidence" value="ECO:0007669"/>
    <property type="project" value="UniProtKB-KW"/>
</dbReference>
<evidence type="ECO:0000256" key="2">
    <source>
        <dbReference type="ARBA" id="ARBA00022723"/>
    </source>
</evidence>
<dbReference type="Gene3D" id="3.90.1590.10">
    <property type="entry name" value="glutathione-dependent formaldehyde- activating enzyme (gfa)"/>
    <property type="match status" value="1"/>
</dbReference>
<dbReference type="Proteomes" id="UP000309389">
    <property type="component" value="Unassembled WGS sequence"/>
</dbReference>
<dbReference type="InterPro" id="IPR011057">
    <property type="entry name" value="Mss4-like_sf"/>
</dbReference>
<dbReference type="SUPFAM" id="SSF51316">
    <property type="entry name" value="Mss4-like"/>
    <property type="match status" value="1"/>
</dbReference>
<proteinExistence type="inferred from homology"/>
<dbReference type="PROSITE" id="PS51891">
    <property type="entry name" value="CENP_V_GFA"/>
    <property type="match status" value="1"/>
</dbReference>
<comment type="caution">
    <text evidence="6">The sequence shown here is derived from an EMBL/GenBank/DDBJ whole genome shotgun (WGS) entry which is preliminary data.</text>
</comment>
<dbReference type="AlphaFoldDB" id="A0A4T3EZV8"/>